<sequence length="635" mass="69754">MINQRPVLCNSDDNKTTGILALIQNYCPDWRRVIQDQATFFVKTQSFFPSKREASSASREGGSSHYSYHAGLYLKEQSVTKPEIRFASKMTMAAASAGRPEGSINTQQTQPDSDTSSSKQGGSTTPLADTTEPYNELDLDKLGRARPDVFSNAWAEAMFCFSIVMSQVLSEYFISGFNVIIPTLVKQFDIPDAMAVWPASAFSLVIASVLLFFGRLGDMIGGFPVYVGGMAWLCVWSIIAGFSQNRLMLIFCRALQGLGPAAYLPTSLMLLANVYRPGPRKNLVFSIYGTCAVIGFFCGIFFSGICAEYLTWSWYFWIGAILVAITTTTSYFYIPSDSTQRQNQGIKMDYLGAAVIIPGLVLTVFAITDSAHAANGWKTPYIIVCFILGCLFLVSAVYVEGWVAEHPLLPFDLFQVPHMKPLVVALVFFYGSFGVFLLYGTLYMVHVMGASPMQVVAWSTPMVVGGFIFPLAVGIFLHLVSGTILLAVSTFAWIGSGLLFALMPEGASYWAFAFPAMICATMGIDITFNITNIFITTKQPSERQGLAGALINSVLHLSIALFLGFADVAQVEMEHLGRRKSYQVVFWYQVGCSALAFAIMALLVRVSRAKSELTMDERRQMIMMEAGQQPQPAAV</sequence>
<accession>A0ACB8UVQ6</accession>
<name>A0ACB8UVQ6_9EURO</name>
<gene>
    <name evidence="1" type="ORF">LOY88_003849</name>
</gene>
<proteinExistence type="predicted"/>
<evidence type="ECO:0000313" key="1">
    <source>
        <dbReference type="EMBL" id="KAI2385929.1"/>
    </source>
</evidence>
<protein>
    <submittedName>
        <fullName evidence="1">Uncharacterized protein</fullName>
    </submittedName>
</protein>
<comment type="caution">
    <text evidence="1">The sequence shown here is derived from an EMBL/GenBank/DDBJ whole genome shotgun (WGS) entry which is preliminary data.</text>
</comment>
<reference evidence="1" key="1">
    <citation type="journal article" date="2022" name="bioRxiv">
        <title>Population genetic analysis of Ophidiomyces ophidiicola, the causative agent of snake fungal disease, indicates recent introductions to the USA.</title>
        <authorList>
            <person name="Ladner J.T."/>
            <person name="Palmer J.M."/>
            <person name="Ettinger C.L."/>
            <person name="Stajich J.E."/>
            <person name="Farrell T.M."/>
            <person name="Glorioso B.M."/>
            <person name="Lawson B."/>
            <person name="Price S.J."/>
            <person name="Stengle A.G."/>
            <person name="Grear D.A."/>
            <person name="Lorch J.M."/>
        </authorList>
    </citation>
    <scope>NUCLEOTIDE SEQUENCE</scope>
    <source>
        <strain evidence="1">NWHC 24266-5</strain>
    </source>
</reference>
<organism evidence="1">
    <name type="scientific">Ophidiomyces ophidiicola</name>
    <dbReference type="NCBI Taxonomy" id="1387563"/>
    <lineage>
        <taxon>Eukaryota</taxon>
        <taxon>Fungi</taxon>
        <taxon>Dikarya</taxon>
        <taxon>Ascomycota</taxon>
        <taxon>Pezizomycotina</taxon>
        <taxon>Eurotiomycetes</taxon>
        <taxon>Eurotiomycetidae</taxon>
        <taxon>Onygenales</taxon>
        <taxon>Onygenaceae</taxon>
        <taxon>Ophidiomyces</taxon>
    </lineage>
</organism>
<dbReference type="EMBL" id="JALBCA010000053">
    <property type="protein sequence ID" value="KAI2385929.1"/>
    <property type="molecule type" value="Genomic_DNA"/>
</dbReference>